<feature type="domain" description="RNase H type-1" evidence="1">
    <location>
        <begin position="9"/>
        <end position="144"/>
    </location>
</feature>
<dbReference type="RefSeq" id="WP_092696968.1">
    <property type="nucleotide sequence ID" value="NZ_CAXIQL010000054.1"/>
</dbReference>
<dbReference type="GO" id="GO:0003676">
    <property type="term" value="F:nucleic acid binding"/>
    <property type="evidence" value="ECO:0007669"/>
    <property type="project" value="InterPro"/>
</dbReference>
<dbReference type="STRING" id="592050.SAMN05421875_102276"/>
<evidence type="ECO:0000313" key="3">
    <source>
        <dbReference type="Proteomes" id="UP000199002"/>
    </source>
</evidence>
<dbReference type="SUPFAM" id="SSF53098">
    <property type="entry name" value="Ribonuclease H-like"/>
    <property type="match status" value="1"/>
</dbReference>
<dbReference type="Pfam" id="PF13456">
    <property type="entry name" value="RVT_3"/>
    <property type="match status" value="1"/>
</dbReference>
<dbReference type="PROSITE" id="PS50879">
    <property type="entry name" value="RNASE_H_1"/>
    <property type="match status" value="1"/>
</dbReference>
<dbReference type="InterPro" id="IPR036397">
    <property type="entry name" value="RNaseH_sf"/>
</dbReference>
<dbReference type="InterPro" id="IPR012337">
    <property type="entry name" value="RNaseH-like_sf"/>
</dbReference>
<reference evidence="3" key="1">
    <citation type="submission" date="2016-10" db="EMBL/GenBank/DDBJ databases">
        <authorList>
            <person name="Varghese N."/>
            <person name="Submissions S."/>
        </authorList>
    </citation>
    <scope>NUCLEOTIDE SEQUENCE [LARGE SCALE GENOMIC DNA]</scope>
    <source>
        <strain evidence="3">DSM 25157</strain>
    </source>
</reference>
<evidence type="ECO:0000259" key="1">
    <source>
        <dbReference type="PROSITE" id="PS50879"/>
    </source>
</evidence>
<dbReference type="PANTHER" id="PTHR48475">
    <property type="entry name" value="RIBONUCLEASE H"/>
    <property type="match status" value="1"/>
</dbReference>
<dbReference type="PANTHER" id="PTHR48475:SF1">
    <property type="entry name" value="RNASE H TYPE-1 DOMAIN-CONTAINING PROTEIN"/>
    <property type="match status" value="1"/>
</dbReference>
<organism evidence="2 3">
    <name type="scientific">Acidovorax soli</name>
    <dbReference type="NCBI Taxonomy" id="592050"/>
    <lineage>
        <taxon>Bacteria</taxon>
        <taxon>Pseudomonadati</taxon>
        <taxon>Pseudomonadota</taxon>
        <taxon>Betaproteobacteria</taxon>
        <taxon>Burkholderiales</taxon>
        <taxon>Comamonadaceae</taxon>
        <taxon>Acidovorax</taxon>
    </lineage>
</organism>
<protein>
    <submittedName>
        <fullName evidence="2">Ribonuclease HI</fullName>
    </submittedName>
</protein>
<dbReference type="GO" id="GO:0004523">
    <property type="term" value="F:RNA-DNA hybrid ribonuclease activity"/>
    <property type="evidence" value="ECO:0007669"/>
    <property type="project" value="InterPro"/>
</dbReference>
<dbReference type="Proteomes" id="UP000199002">
    <property type="component" value="Unassembled WGS sequence"/>
</dbReference>
<dbReference type="GeneID" id="34234022"/>
<dbReference type="EMBL" id="FNQJ01000002">
    <property type="protein sequence ID" value="SDZ86591.1"/>
    <property type="molecule type" value="Genomic_DNA"/>
</dbReference>
<keyword evidence="3" id="KW-1185">Reference proteome</keyword>
<proteinExistence type="predicted"/>
<gene>
    <name evidence="2" type="ORF">SAMN05421875_102276</name>
</gene>
<accession>A0A1H3WIG8</accession>
<sequence length="156" mass="16720">MTAVLEPASVRTWVVHCDGSAMPNPGRMGLGVVLCAPDGTRHTFAQATHTTGCNNEAELRALLLALAELQARGASALQVHSDSSILVEQLGGTPVVPIARLQDLFDQARRLLQTFGPVQLQWVPRHRNAEADALARAALGLAPKLPARPIGQRRKK</sequence>
<evidence type="ECO:0000313" key="2">
    <source>
        <dbReference type="EMBL" id="SDZ86591.1"/>
    </source>
</evidence>
<dbReference type="Gene3D" id="3.30.420.10">
    <property type="entry name" value="Ribonuclease H-like superfamily/Ribonuclease H"/>
    <property type="match status" value="1"/>
</dbReference>
<name>A0A1H3WIG8_9BURK</name>
<dbReference type="InterPro" id="IPR002156">
    <property type="entry name" value="RNaseH_domain"/>
</dbReference>
<dbReference type="AlphaFoldDB" id="A0A1H3WIG8"/>